<organism evidence="1 2">
    <name type="scientific">Racocetra persica</name>
    <dbReference type="NCBI Taxonomy" id="160502"/>
    <lineage>
        <taxon>Eukaryota</taxon>
        <taxon>Fungi</taxon>
        <taxon>Fungi incertae sedis</taxon>
        <taxon>Mucoromycota</taxon>
        <taxon>Glomeromycotina</taxon>
        <taxon>Glomeromycetes</taxon>
        <taxon>Diversisporales</taxon>
        <taxon>Gigasporaceae</taxon>
        <taxon>Racocetra</taxon>
    </lineage>
</organism>
<proteinExistence type="predicted"/>
<gene>
    <name evidence="1" type="ORF">RPERSI_LOCUS18919</name>
</gene>
<accession>A0ACA9REF4</accession>
<feature type="non-terminal residue" evidence="1">
    <location>
        <position position="1"/>
    </location>
</feature>
<dbReference type="EMBL" id="CAJVQC010050898">
    <property type="protein sequence ID" value="CAG8789655.1"/>
    <property type="molecule type" value="Genomic_DNA"/>
</dbReference>
<evidence type="ECO:0000313" key="2">
    <source>
        <dbReference type="Proteomes" id="UP000789920"/>
    </source>
</evidence>
<dbReference type="Proteomes" id="UP000789920">
    <property type="component" value="Unassembled WGS sequence"/>
</dbReference>
<keyword evidence="2" id="KW-1185">Reference proteome</keyword>
<name>A0ACA9REF4_9GLOM</name>
<sequence>NISSPNANEIKIENKKLKDAIENEFSLLPGSNLDSNDKDMNDVIHQIQILKSKVLEYYVSINKHDKSIMNGEFIENKFSRPFFEWKNEEYSQEISKLLSGEEVILKTNITKSDSNKSAIKFDMIEIRFKTIDEAKQNEIDNELNRFRVIMVHLGNS</sequence>
<evidence type="ECO:0000313" key="1">
    <source>
        <dbReference type="EMBL" id="CAG8789655.1"/>
    </source>
</evidence>
<comment type="caution">
    <text evidence="1">The sequence shown here is derived from an EMBL/GenBank/DDBJ whole genome shotgun (WGS) entry which is preliminary data.</text>
</comment>
<protein>
    <submittedName>
        <fullName evidence="1">23527_t:CDS:1</fullName>
    </submittedName>
</protein>
<reference evidence="1" key="1">
    <citation type="submission" date="2021-06" db="EMBL/GenBank/DDBJ databases">
        <authorList>
            <person name="Kallberg Y."/>
            <person name="Tangrot J."/>
            <person name="Rosling A."/>
        </authorList>
    </citation>
    <scope>NUCLEOTIDE SEQUENCE</scope>
    <source>
        <strain evidence="1">MA461A</strain>
    </source>
</reference>